<comment type="caution">
    <text evidence="1">The sequence shown here is derived from an EMBL/GenBank/DDBJ whole genome shotgun (WGS) entry which is preliminary data.</text>
</comment>
<protein>
    <submittedName>
        <fullName evidence="1">Uncharacterized protein</fullName>
    </submittedName>
</protein>
<dbReference type="Proteomes" id="UP001163321">
    <property type="component" value="Chromosome 8"/>
</dbReference>
<name>A0ACC0VN99_9STRA</name>
<gene>
    <name evidence="1" type="ORF">PsorP6_002949</name>
</gene>
<accession>A0ACC0VN99</accession>
<dbReference type="EMBL" id="CM047587">
    <property type="protein sequence ID" value="KAI9907802.1"/>
    <property type="molecule type" value="Genomic_DNA"/>
</dbReference>
<organism evidence="1 2">
    <name type="scientific">Peronosclerospora sorghi</name>
    <dbReference type="NCBI Taxonomy" id="230839"/>
    <lineage>
        <taxon>Eukaryota</taxon>
        <taxon>Sar</taxon>
        <taxon>Stramenopiles</taxon>
        <taxon>Oomycota</taxon>
        <taxon>Peronosporomycetes</taxon>
        <taxon>Peronosporales</taxon>
        <taxon>Peronosporaceae</taxon>
        <taxon>Peronosclerospora</taxon>
    </lineage>
</organism>
<sequence>MIRTGLNKTCTLGLTTQCVHFQLRFFSLVRMTISTRIRRELFTSCEPVSTSIETTVIDPQVIRLPLTRPRDTFEPPIVQQHAPTVNISKREHVAVVHDMNSDQWHRHGMPWTPQEHDRFLKGLELNPCGPWKAIASYVGTRTPRQTMTHAQKYRQKIQRRRRGLKILSRQGEVGLHEGGQPAARVTDRRGPTTIVPADTEVTEHPSPPSLERLELRELDAALLAFLALNDYSDLFPMDQEDKTPDSRVHCDVATIHVAHWSCKSG</sequence>
<keyword evidence="2" id="KW-1185">Reference proteome</keyword>
<proteinExistence type="predicted"/>
<evidence type="ECO:0000313" key="1">
    <source>
        <dbReference type="EMBL" id="KAI9907802.1"/>
    </source>
</evidence>
<reference evidence="1 2" key="1">
    <citation type="journal article" date="2022" name="bioRxiv">
        <title>The genome of the oomycete Peronosclerospora sorghi, a cosmopolitan pathogen of maize and sorghum, is inflated with dispersed pseudogenes.</title>
        <authorList>
            <person name="Fletcher K."/>
            <person name="Martin F."/>
            <person name="Isakeit T."/>
            <person name="Cavanaugh K."/>
            <person name="Magill C."/>
            <person name="Michelmore R."/>
        </authorList>
    </citation>
    <scope>NUCLEOTIDE SEQUENCE [LARGE SCALE GENOMIC DNA]</scope>
    <source>
        <strain evidence="1">P6</strain>
    </source>
</reference>
<evidence type="ECO:0000313" key="2">
    <source>
        <dbReference type="Proteomes" id="UP001163321"/>
    </source>
</evidence>